<dbReference type="Pfam" id="PF04525">
    <property type="entry name" value="LOR"/>
    <property type="match status" value="1"/>
</dbReference>
<dbReference type="Gene3D" id="2.40.160.200">
    <property type="entry name" value="LURP1-related"/>
    <property type="match status" value="1"/>
</dbReference>
<dbReference type="InterPro" id="IPR025659">
    <property type="entry name" value="Tubby-like_C"/>
</dbReference>
<comment type="caution">
    <text evidence="2">The sequence shown here is derived from an EMBL/GenBank/DDBJ whole genome shotgun (WGS) entry which is preliminary data.</text>
</comment>
<organism evidence="2 3">
    <name type="scientific">Phtheirospermum japonicum</name>
    <dbReference type="NCBI Taxonomy" id="374723"/>
    <lineage>
        <taxon>Eukaryota</taxon>
        <taxon>Viridiplantae</taxon>
        <taxon>Streptophyta</taxon>
        <taxon>Embryophyta</taxon>
        <taxon>Tracheophyta</taxon>
        <taxon>Spermatophyta</taxon>
        <taxon>Magnoliopsida</taxon>
        <taxon>eudicotyledons</taxon>
        <taxon>Gunneridae</taxon>
        <taxon>Pentapetalae</taxon>
        <taxon>asterids</taxon>
        <taxon>lamiids</taxon>
        <taxon>Lamiales</taxon>
        <taxon>Orobanchaceae</taxon>
        <taxon>Orobanchaceae incertae sedis</taxon>
        <taxon>Phtheirospermum</taxon>
    </lineage>
</organism>
<keyword evidence="3" id="KW-1185">Reference proteome</keyword>
<sequence>MAKIYPNNKSSICSSGNNNSSEISSSCNYNNNSSERDTFTIWMKSLVFHGNGCTIFNSKGEVVYRVDNYQQRCSRKAFLMDSSGNVLFSINKKVIIKFGCWEGSKDDKERSFFEVRRNYTFLSKDISCRVALKCNKNALNAKYKIKGLEGKSAFKIIDHFSGQLLAEAVQKQSSSGVCLGEDVLSLMVEPKADQSLIMALVTVYGLINDRL</sequence>
<evidence type="ECO:0000313" key="2">
    <source>
        <dbReference type="EMBL" id="GFP79515.1"/>
    </source>
</evidence>
<dbReference type="SUPFAM" id="SSF54518">
    <property type="entry name" value="Tubby C-terminal domain-like"/>
    <property type="match status" value="1"/>
</dbReference>
<dbReference type="EMBL" id="BMAC01000010">
    <property type="protein sequence ID" value="GFP79515.1"/>
    <property type="molecule type" value="Genomic_DNA"/>
</dbReference>
<comment type="similarity">
    <text evidence="1">Belongs to the LOR family.</text>
</comment>
<dbReference type="PANTHER" id="PTHR31087:SF153">
    <property type="entry name" value="PROTEIN LURP-ONE-RELATED 11"/>
    <property type="match status" value="1"/>
</dbReference>
<protein>
    <submittedName>
        <fullName evidence="2">Protein lurp-one-related 4</fullName>
    </submittedName>
</protein>
<dbReference type="PANTHER" id="PTHR31087">
    <property type="match status" value="1"/>
</dbReference>
<name>A0A830B5U6_9LAMI</name>
<evidence type="ECO:0000313" key="3">
    <source>
        <dbReference type="Proteomes" id="UP000653305"/>
    </source>
</evidence>
<proteinExistence type="inferred from homology"/>
<accession>A0A830B5U6</accession>
<gene>
    <name evidence="2" type="ORF">PHJA_000095000</name>
</gene>
<dbReference type="OrthoDB" id="652749at2759"/>
<evidence type="ECO:0000256" key="1">
    <source>
        <dbReference type="ARBA" id="ARBA00005437"/>
    </source>
</evidence>
<reference evidence="2" key="1">
    <citation type="submission" date="2020-07" db="EMBL/GenBank/DDBJ databases">
        <title>Ethylene signaling mediates host invasion by parasitic plants.</title>
        <authorList>
            <person name="Yoshida S."/>
        </authorList>
    </citation>
    <scope>NUCLEOTIDE SEQUENCE</scope>
    <source>
        <strain evidence="2">Okayama</strain>
    </source>
</reference>
<dbReference type="AlphaFoldDB" id="A0A830B5U6"/>
<dbReference type="InterPro" id="IPR007612">
    <property type="entry name" value="LOR"/>
</dbReference>
<dbReference type="InterPro" id="IPR038595">
    <property type="entry name" value="LOR_sf"/>
</dbReference>
<dbReference type="Proteomes" id="UP000653305">
    <property type="component" value="Unassembled WGS sequence"/>
</dbReference>